<feature type="domain" description="Protelomerase TelK-like muzzle" evidence="4">
    <location>
        <begin position="86"/>
        <end position="147"/>
    </location>
</feature>
<feature type="region of interest" description="Disordered" evidence="1">
    <location>
        <begin position="471"/>
        <end position="494"/>
    </location>
</feature>
<feature type="domain" description="Protelomerase TelK N-terminal" evidence="5">
    <location>
        <begin position="10"/>
        <end position="77"/>
    </location>
</feature>
<dbReference type="InterPro" id="IPR032047">
    <property type="entry name" value="ResT/TelK_cat"/>
</dbReference>
<name>A0A6M3KPX8_9ZZZZ</name>
<dbReference type="Pfam" id="PF20818">
    <property type="entry name" value="TelK_stirrup"/>
    <property type="match status" value="1"/>
</dbReference>
<evidence type="ECO:0000259" key="5">
    <source>
        <dbReference type="Pfam" id="PF22853"/>
    </source>
</evidence>
<dbReference type="Gene3D" id="1.10.443.30">
    <property type="entry name" value="Telomere resolvase"/>
    <property type="match status" value="1"/>
</dbReference>
<protein>
    <submittedName>
        <fullName evidence="7">Putative protelomerase</fullName>
    </submittedName>
</protein>
<dbReference type="Pfam" id="PF20849">
    <property type="entry name" value="TelK_muzzle"/>
    <property type="match status" value="1"/>
</dbReference>
<evidence type="ECO:0000259" key="3">
    <source>
        <dbReference type="Pfam" id="PF20818"/>
    </source>
</evidence>
<evidence type="ECO:0000313" key="7">
    <source>
        <dbReference type="EMBL" id="QJA83348.1"/>
    </source>
</evidence>
<dbReference type="Pfam" id="PF22853">
    <property type="entry name" value="TelK_N"/>
    <property type="match status" value="1"/>
</dbReference>
<proteinExistence type="predicted"/>
<evidence type="ECO:0000259" key="2">
    <source>
        <dbReference type="Pfam" id="PF16684"/>
    </source>
</evidence>
<evidence type="ECO:0000259" key="4">
    <source>
        <dbReference type="Pfam" id="PF20849"/>
    </source>
</evidence>
<feature type="domain" description="Protelomerase TelK-like stirrup" evidence="3">
    <location>
        <begin position="392"/>
        <end position="457"/>
    </location>
</feature>
<dbReference type="Gene3D" id="1.10.287.3180">
    <property type="match status" value="1"/>
</dbReference>
<gene>
    <name evidence="7" type="ORF">MM415A00294_0046</name>
    <name evidence="6" type="ORF">MM415B00522_0046</name>
</gene>
<dbReference type="EMBL" id="MT141517">
    <property type="protein sequence ID" value="QJA64336.1"/>
    <property type="molecule type" value="Genomic_DNA"/>
</dbReference>
<dbReference type="InterPro" id="IPR055040">
    <property type="entry name" value="TelK_N"/>
</dbReference>
<reference evidence="7" key="1">
    <citation type="submission" date="2020-03" db="EMBL/GenBank/DDBJ databases">
        <title>The deep terrestrial virosphere.</title>
        <authorList>
            <person name="Holmfeldt K."/>
            <person name="Nilsson E."/>
            <person name="Simone D."/>
            <person name="Lopez-Fernandez M."/>
            <person name="Wu X."/>
            <person name="de Brujin I."/>
            <person name="Lundin D."/>
            <person name="Andersson A."/>
            <person name="Bertilsson S."/>
            <person name="Dopson M."/>
        </authorList>
    </citation>
    <scope>NUCLEOTIDE SEQUENCE</scope>
    <source>
        <strain evidence="7">MM415A00294</strain>
        <strain evidence="6">MM415B00522</strain>
    </source>
</reference>
<dbReference type="InterPro" id="IPR038280">
    <property type="entry name" value="ResT/TelK_cat_sf"/>
</dbReference>
<dbReference type="InterPro" id="IPR049454">
    <property type="entry name" value="TelK_stirrup"/>
</dbReference>
<dbReference type="EMBL" id="MT142508">
    <property type="protein sequence ID" value="QJA83348.1"/>
    <property type="molecule type" value="Genomic_DNA"/>
</dbReference>
<dbReference type="Gene3D" id="1.10.10.2040">
    <property type="match status" value="1"/>
</dbReference>
<feature type="domain" description="Telomere resolvase ResT/TelK catalytic" evidence="2">
    <location>
        <begin position="211"/>
        <end position="373"/>
    </location>
</feature>
<dbReference type="InterPro" id="IPR049460">
    <property type="entry name" value="TelK_muzzle"/>
</dbReference>
<dbReference type="Pfam" id="PF16684">
    <property type="entry name" value="ResT-TelK_cat"/>
    <property type="match status" value="1"/>
</dbReference>
<evidence type="ECO:0000313" key="6">
    <source>
        <dbReference type="EMBL" id="QJA64336.1"/>
    </source>
</evidence>
<accession>A0A6M3KPX8</accession>
<evidence type="ECO:0000256" key="1">
    <source>
        <dbReference type="SAM" id="MobiDB-lite"/>
    </source>
</evidence>
<dbReference type="AlphaFoldDB" id="A0A6M3KPX8"/>
<organism evidence="7">
    <name type="scientific">viral metagenome</name>
    <dbReference type="NCBI Taxonomy" id="1070528"/>
    <lineage>
        <taxon>unclassified sequences</taxon>
        <taxon>metagenomes</taxon>
        <taxon>organismal metagenomes</taxon>
    </lineage>
</organism>
<sequence length="542" mass="61575">MSGTTRQKVELEKLISELIKKIVDIDSDETKGQSEKTKLISRAATNFKSQLHDDKRRKEDMKITLSTYRKYMTLARNEITAQNWRHHSLGQQIERLSRKYPELADQLQAIEQLPTITELRMAHKALLDSMKDNVEAYEDLKAMKLDHEVMRHLVMPASKKAKLADMAAEALDEKKNSAVQLQYGELMPKVLDLLTRKTRTVGGDSVFAFGRLALGIALATGRRMIEVIYQGEFEKVDSERLTFRGQAKKRGGADYSEEYTIYTTVDADIVMNAIANLRKLQEVTELGVYESLGETKRNDAINKRCAKTLNTAAKLFFNDETRVFKDSRAIWARIVYEKHFKVDPYWAKKDEDLFWQAMLGHEDLETQKSYKQFKIEFTEWEPEQPAADGFANRAEALAALDAKMSERAALLKIHEWAKAKIEADPEAQITQTQIIRELGSNRKVIGDYLQLAADALATQNPVPEVQTVKAPKPARRQAKKIEKPAPAVKPAATEKPEVKFSRIDAEHHEGWVMVAGEEVVRVKIKGSAMDAMRAAFDAYTGR</sequence>